<dbReference type="PANTHER" id="PTHR44688">
    <property type="entry name" value="DNA-BINDING TRANSCRIPTIONAL ACTIVATOR DEVR_DOSR"/>
    <property type="match status" value="1"/>
</dbReference>
<keyword evidence="2" id="KW-0238">DNA-binding</keyword>
<proteinExistence type="predicted"/>
<gene>
    <name evidence="5" type="ORF">RM190_03440</name>
</gene>
<dbReference type="InterPro" id="IPR000792">
    <property type="entry name" value="Tscrpt_reg_LuxR_C"/>
</dbReference>
<evidence type="ECO:0000259" key="4">
    <source>
        <dbReference type="PROSITE" id="PS50043"/>
    </source>
</evidence>
<keyword evidence="1" id="KW-0805">Transcription regulation</keyword>
<sequence length="269" mass="30237">MSWSKDWIEGSARAVAALHSPAFPQALIDAIRQVAPFEHSVTFAYLEDRPPLALHSEFPEWKHKVMVEDYQAGPYLLDPFYLHCTESTEPRLVRLRDLAPDRFYQGEYFRNYYVQTELAEEIGFMVDVGAARVVISAMRASRVFSAREFRDMATILPFVAAIVRHHWADVADRFANAPAPAPTPDGGTRLAGLIDTAFRSFGQNLLTPREVEIVEFTLKGHSAEATGIALGISPGTVRIHRRNIYGKLRIGSQGELFSRFIAALSEMER</sequence>
<feature type="domain" description="HTH luxR-type" evidence="4">
    <location>
        <begin position="199"/>
        <end position="264"/>
    </location>
</feature>
<evidence type="ECO:0000256" key="1">
    <source>
        <dbReference type="ARBA" id="ARBA00023015"/>
    </source>
</evidence>
<dbReference type="PRINTS" id="PR00038">
    <property type="entry name" value="HTHLUXR"/>
</dbReference>
<reference evidence="6" key="1">
    <citation type="submission" date="2023-07" db="EMBL/GenBank/DDBJ databases">
        <title>Characterization of two Paracoccaceae strains isolated from Phycosphere and proposal of Xinfangfangia lacusdiani sp. nov.</title>
        <authorList>
            <person name="Deng Y."/>
            <person name="Zhang Y.Q."/>
        </authorList>
    </citation>
    <scope>NUCLEOTIDE SEQUENCE [LARGE SCALE GENOMIC DNA]</scope>
    <source>
        <strain evidence="6">CPCC 101403</strain>
    </source>
</reference>
<protein>
    <submittedName>
        <fullName evidence="5">Helix-turn-helix transcriptional regulator</fullName>
    </submittedName>
</protein>
<accession>A0ABU3E9J5</accession>
<dbReference type="PROSITE" id="PS50043">
    <property type="entry name" value="HTH_LUXR_2"/>
    <property type="match status" value="1"/>
</dbReference>
<keyword evidence="3" id="KW-0804">Transcription</keyword>
<dbReference type="EMBL" id="JAVRQI010000002">
    <property type="protein sequence ID" value="MDT1060897.1"/>
    <property type="molecule type" value="Genomic_DNA"/>
</dbReference>
<evidence type="ECO:0000256" key="3">
    <source>
        <dbReference type="ARBA" id="ARBA00023163"/>
    </source>
</evidence>
<dbReference type="PANTHER" id="PTHR44688:SF16">
    <property type="entry name" value="DNA-BINDING TRANSCRIPTIONAL ACTIVATOR DEVR_DOSR"/>
    <property type="match status" value="1"/>
</dbReference>
<dbReference type="SMART" id="SM00421">
    <property type="entry name" value="HTH_LUXR"/>
    <property type="match status" value="1"/>
</dbReference>
<keyword evidence="6" id="KW-1185">Reference proteome</keyword>
<dbReference type="RefSeq" id="WP_311758003.1">
    <property type="nucleotide sequence ID" value="NZ_JAVRQI010000002.1"/>
</dbReference>
<comment type="caution">
    <text evidence="5">The sequence shown here is derived from an EMBL/GenBank/DDBJ whole genome shotgun (WGS) entry which is preliminary data.</text>
</comment>
<dbReference type="SUPFAM" id="SSF46894">
    <property type="entry name" value="C-terminal effector domain of the bipartite response regulators"/>
    <property type="match status" value="1"/>
</dbReference>
<dbReference type="Proteomes" id="UP001251085">
    <property type="component" value="Unassembled WGS sequence"/>
</dbReference>
<evidence type="ECO:0000256" key="2">
    <source>
        <dbReference type="ARBA" id="ARBA00023125"/>
    </source>
</evidence>
<organism evidence="5 6">
    <name type="scientific">Paracoccus broussonetiae</name>
    <dbReference type="NCBI Taxonomy" id="3075834"/>
    <lineage>
        <taxon>Bacteria</taxon>
        <taxon>Pseudomonadati</taxon>
        <taxon>Pseudomonadota</taxon>
        <taxon>Alphaproteobacteria</taxon>
        <taxon>Rhodobacterales</taxon>
        <taxon>Paracoccaceae</taxon>
        <taxon>Paracoccus</taxon>
    </lineage>
</organism>
<dbReference type="Pfam" id="PF00196">
    <property type="entry name" value="GerE"/>
    <property type="match status" value="1"/>
</dbReference>
<dbReference type="CDD" id="cd06170">
    <property type="entry name" value="LuxR_C_like"/>
    <property type="match status" value="1"/>
</dbReference>
<evidence type="ECO:0000313" key="5">
    <source>
        <dbReference type="EMBL" id="MDT1060897.1"/>
    </source>
</evidence>
<dbReference type="InterPro" id="IPR036388">
    <property type="entry name" value="WH-like_DNA-bd_sf"/>
</dbReference>
<name>A0ABU3E9J5_9RHOB</name>
<dbReference type="Gene3D" id="1.10.10.10">
    <property type="entry name" value="Winged helix-like DNA-binding domain superfamily/Winged helix DNA-binding domain"/>
    <property type="match status" value="1"/>
</dbReference>
<dbReference type="InterPro" id="IPR016032">
    <property type="entry name" value="Sig_transdc_resp-reg_C-effctor"/>
</dbReference>
<evidence type="ECO:0000313" key="6">
    <source>
        <dbReference type="Proteomes" id="UP001251085"/>
    </source>
</evidence>